<dbReference type="Proteomes" id="UP000030710">
    <property type="component" value="Unassembled WGS sequence"/>
</dbReference>
<dbReference type="Gene3D" id="3.30.310.50">
    <property type="entry name" value="Alpha-D-phosphohexomutase, C-terminal domain"/>
    <property type="match status" value="1"/>
</dbReference>
<sequence length="131" mass="14346">MDEDNIKSNAADGRGHNGTSADSCNSIKSSLIADKTDDRVTQQRHTLELTWRYADVQRAQIVSSAVDQEVGEIDDTRSRARVKKDDTTVTVRIAAADLIALRAGVNTWTRFVATAEEVLGSVDSSIHDTDR</sequence>
<proteinExistence type="inferred from homology"/>
<evidence type="ECO:0000256" key="1">
    <source>
        <dbReference type="ARBA" id="ARBA00007073"/>
    </source>
</evidence>
<gene>
    <name evidence="3" type="ORF">J07HQW2_02820</name>
</gene>
<feature type="region of interest" description="Disordered" evidence="2">
    <location>
        <begin position="1"/>
        <end position="25"/>
    </location>
</feature>
<organism evidence="3 4">
    <name type="scientific">Haloquadratum walsbyi J07HQW2</name>
    <dbReference type="NCBI Taxonomy" id="1238425"/>
    <lineage>
        <taxon>Archaea</taxon>
        <taxon>Methanobacteriati</taxon>
        <taxon>Methanobacteriota</taxon>
        <taxon>Stenosarchaea group</taxon>
        <taxon>Halobacteria</taxon>
        <taxon>Halobacteriales</taxon>
        <taxon>Haloferacaceae</taxon>
        <taxon>Haloquadratum</taxon>
    </lineage>
</organism>
<dbReference type="NCBIfam" id="NF011470">
    <property type="entry name" value="PRK14887.1"/>
    <property type="match status" value="1"/>
</dbReference>
<dbReference type="STRING" id="1238425.J07HQW2_02820"/>
<comment type="similarity">
    <text evidence="1">Belongs to the CTAG/PCC1 family.</text>
</comment>
<accession>U1NHI9</accession>
<evidence type="ECO:0000313" key="4">
    <source>
        <dbReference type="Proteomes" id="UP000030710"/>
    </source>
</evidence>
<dbReference type="eggNOG" id="arCOG04414">
    <property type="taxonomic scope" value="Archaea"/>
</dbReference>
<dbReference type="AlphaFoldDB" id="U1NHI9"/>
<dbReference type="EMBL" id="KE356561">
    <property type="protein sequence ID" value="ERG96343.1"/>
    <property type="molecule type" value="Genomic_DNA"/>
</dbReference>
<evidence type="ECO:0000256" key="2">
    <source>
        <dbReference type="SAM" id="MobiDB-lite"/>
    </source>
</evidence>
<dbReference type="InterPro" id="IPR015419">
    <property type="entry name" value="CTAG/Pcc1"/>
</dbReference>
<evidence type="ECO:0000313" key="3">
    <source>
        <dbReference type="EMBL" id="ERG96343.1"/>
    </source>
</evidence>
<name>U1NHI9_9EURY</name>
<dbReference type="Pfam" id="PF09341">
    <property type="entry name" value="Pcc1"/>
    <property type="match status" value="1"/>
</dbReference>
<protein>
    <submittedName>
        <fullName evidence="3">Uncharacterized protein conserved in archaea</fullName>
    </submittedName>
</protein>
<dbReference type="HOGENOM" id="CLU_1922749_0_0_2"/>
<dbReference type="RefSeq" id="WP_021055810.1">
    <property type="nucleotide sequence ID" value="NZ_KE356561.1"/>
</dbReference>
<reference evidence="3 4" key="1">
    <citation type="journal article" date="2013" name="PLoS ONE">
        <title>Assembly-driven community genomics of a hypersaline microbial ecosystem.</title>
        <authorList>
            <person name="Podell S."/>
            <person name="Ugalde J.A."/>
            <person name="Narasingarao P."/>
            <person name="Banfield J.F."/>
            <person name="Heidelberg K.B."/>
            <person name="Allen E.E."/>
        </authorList>
    </citation>
    <scope>NUCLEOTIDE SEQUENCE [LARGE SCALE GENOMIC DNA]</scope>
    <source>
        <strain evidence="4">J07HQW2</strain>
    </source>
</reference>